<organism evidence="1 2">
    <name type="scientific">Streptomyces ipomoeae 91-03</name>
    <dbReference type="NCBI Taxonomy" id="698759"/>
    <lineage>
        <taxon>Bacteria</taxon>
        <taxon>Bacillati</taxon>
        <taxon>Actinomycetota</taxon>
        <taxon>Actinomycetes</taxon>
        <taxon>Kitasatosporales</taxon>
        <taxon>Streptomycetaceae</taxon>
        <taxon>Streptomyces</taxon>
    </lineage>
</organism>
<dbReference type="AlphaFoldDB" id="L1L059"/>
<evidence type="ECO:0000313" key="2">
    <source>
        <dbReference type="Proteomes" id="UP000010411"/>
    </source>
</evidence>
<accession>L1L059</accession>
<protein>
    <submittedName>
        <fullName evidence="1">Uncharacterized protein</fullName>
    </submittedName>
</protein>
<proteinExistence type="predicted"/>
<dbReference type="Proteomes" id="UP000010411">
    <property type="component" value="Unassembled WGS sequence"/>
</dbReference>
<name>L1L059_9ACTN</name>
<reference evidence="1 2" key="1">
    <citation type="submission" date="2012-11" db="EMBL/GenBank/DDBJ databases">
        <authorList>
            <person name="Huguet-Tapia J.C."/>
            <person name="Durkin A.S."/>
            <person name="Pettis G.S."/>
            <person name="Badger J.H."/>
        </authorList>
    </citation>
    <scope>NUCLEOTIDE SEQUENCE [LARGE SCALE GENOMIC DNA]</scope>
    <source>
        <strain evidence="1 2">91-03</strain>
    </source>
</reference>
<comment type="caution">
    <text evidence="1">The sequence shown here is derived from an EMBL/GenBank/DDBJ whole genome shotgun (WGS) entry which is preliminary data.</text>
</comment>
<keyword evidence="2" id="KW-1185">Reference proteome</keyword>
<gene>
    <name evidence="1" type="ORF">STRIP9103_09639</name>
</gene>
<sequence length="54" mass="5399">MTSGNVASAELDSRAGVPTFLPLGVSVDANALSNDGARRIDCVSSPGAAYFVGN</sequence>
<dbReference type="EMBL" id="AEJC01000254">
    <property type="protein sequence ID" value="EKX65993.1"/>
    <property type="molecule type" value="Genomic_DNA"/>
</dbReference>
<evidence type="ECO:0000313" key="1">
    <source>
        <dbReference type="EMBL" id="EKX65993.1"/>
    </source>
</evidence>